<evidence type="ECO:0000313" key="3">
    <source>
        <dbReference type="Proteomes" id="UP000002534"/>
    </source>
</evidence>
<sequence length="207" mass="23512">MRNKLYFIVIICIVLGIFFSFTGIYFSELMASAVPHPAQQEKLKWFYYNSIYTPLSIPAITIPPYFLLLINKLVPSGARSIFFSFLKPLIYIQIALLFRRIIICFRAKNVQPPLSLNKSVIAVLMVSISLWVVGILATIVPRFFYPFVDTSEFAKAVVFGSAYIGAFIVPYFFVIPSNLLGPSFLFLEIFSLKKEGIMPQNVSLLIK</sequence>
<dbReference type="HOGENOM" id="CLU_1325305_0_0_7"/>
<dbReference type="AlphaFoldDB" id="Q0C6V2"/>
<evidence type="ECO:0000256" key="1">
    <source>
        <dbReference type="SAM" id="Phobius"/>
    </source>
</evidence>
<reference evidence="2 3" key="2">
    <citation type="journal article" date="2012" name="BMC Genomics">
        <title>The genome of Pelobacter carbinolicus reveals surprising metabolic capabilities and physiological features.</title>
        <authorList>
            <person name="Aklujkar M."/>
            <person name="Haveman S.A."/>
            <person name="Didonato R.Jr."/>
            <person name="Chertkov O."/>
            <person name="Han C.S."/>
            <person name="Land M.L."/>
            <person name="Brown P."/>
            <person name="Lovley D.R."/>
        </authorList>
    </citation>
    <scope>NUCLEOTIDE SEQUENCE [LARGE SCALE GENOMIC DNA]</scope>
    <source>
        <strain evidence="3">DSM 2380 / NBRC 103641 / GraBd1</strain>
    </source>
</reference>
<feature type="transmembrane region" description="Helical" evidence="1">
    <location>
        <begin position="46"/>
        <end position="68"/>
    </location>
</feature>
<evidence type="ECO:0000313" key="2">
    <source>
        <dbReference type="EMBL" id="ABI81835.1"/>
    </source>
</evidence>
<feature type="transmembrane region" description="Helical" evidence="1">
    <location>
        <begin position="6"/>
        <end position="26"/>
    </location>
</feature>
<feature type="transmembrane region" description="Helical" evidence="1">
    <location>
        <begin position="119"/>
        <end position="144"/>
    </location>
</feature>
<feature type="transmembrane region" description="Helical" evidence="1">
    <location>
        <begin position="80"/>
        <end position="98"/>
    </location>
</feature>
<reference evidence="3" key="1">
    <citation type="submission" date="2005-10" db="EMBL/GenBank/DDBJ databases">
        <title>Complete sequence of Pelobacter carbinolicus DSM 2380.</title>
        <authorList>
            <person name="Copeland A."/>
            <person name="Lucas S."/>
            <person name="Lapidus A."/>
            <person name="Barry K."/>
            <person name="Detter J.C."/>
            <person name="Glavina T."/>
            <person name="Hammon N."/>
            <person name="Israni S."/>
            <person name="Pitluck S."/>
            <person name="Chertkov O."/>
            <person name="Schmutz J."/>
            <person name="Larimer F."/>
            <person name="Land M."/>
            <person name="Kyrpides N."/>
            <person name="Ivanova N."/>
            <person name="Richardson P."/>
        </authorList>
    </citation>
    <scope>NUCLEOTIDE SEQUENCE [LARGE SCALE GENOMIC DNA]</scope>
    <source>
        <strain evidence="3">DSM 2380 / NBRC 103641 / GraBd1</strain>
    </source>
</reference>
<accession>Q0C6V2</accession>
<dbReference type="RefSeq" id="WP_011340225.1">
    <property type="nucleotide sequence ID" value="NC_007498.2"/>
</dbReference>
<proteinExistence type="predicted"/>
<keyword evidence="1" id="KW-0812">Transmembrane</keyword>
<keyword evidence="1" id="KW-0472">Membrane</keyword>
<gene>
    <name evidence="2" type="ordered locus">Pcar_3215</name>
</gene>
<dbReference type="KEGG" id="pca:Pcar_3215"/>
<protein>
    <submittedName>
        <fullName evidence="2">Uncharacterized protein</fullName>
    </submittedName>
</protein>
<organism evidence="2 3">
    <name type="scientific">Syntrophotalea carbinolica (strain DSM 2380 / NBRC 103641 / GraBd1)</name>
    <name type="common">Pelobacter carbinolicus</name>
    <dbReference type="NCBI Taxonomy" id="338963"/>
    <lineage>
        <taxon>Bacteria</taxon>
        <taxon>Pseudomonadati</taxon>
        <taxon>Thermodesulfobacteriota</taxon>
        <taxon>Desulfuromonadia</taxon>
        <taxon>Desulfuromonadales</taxon>
        <taxon>Syntrophotaleaceae</taxon>
        <taxon>Syntrophotalea</taxon>
    </lineage>
</organism>
<dbReference type="EMBL" id="CP000142">
    <property type="protein sequence ID" value="ABI81835.1"/>
    <property type="molecule type" value="Genomic_DNA"/>
</dbReference>
<keyword evidence="1" id="KW-1133">Transmembrane helix</keyword>
<dbReference type="Proteomes" id="UP000002534">
    <property type="component" value="Chromosome"/>
</dbReference>
<keyword evidence="3" id="KW-1185">Reference proteome</keyword>
<dbReference type="STRING" id="338963.Pcar_3215"/>
<feature type="transmembrane region" description="Helical" evidence="1">
    <location>
        <begin position="156"/>
        <end position="175"/>
    </location>
</feature>
<name>Q0C6V2_SYNC1</name>